<dbReference type="AlphaFoldDB" id="A0A3S3RG97"/>
<gene>
    <name evidence="5" type="ORF">B4U79_18770</name>
    <name evidence="4" type="ORF">B4U79_18784</name>
    <name evidence="3" type="ORF">B4U79_18787</name>
</gene>
<dbReference type="InterPro" id="IPR001128">
    <property type="entry name" value="Cyt_P450"/>
</dbReference>
<evidence type="ECO:0000256" key="2">
    <source>
        <dbReference type="ARBA" id="ARBA00023033"/>
    </source>
</evidence>
<comment type="similarity">
    <text evidence="1">Belongs to the cytochrome P450 family.</text>
</comment>
<dbReference type="GO" id="GO:0016705">
    <property type="term" value="F:oxidoreductase activity, acting on paired donors, with incorporation or reduction of molecular oxygen"/>
    <property type="evidence" value="ECO:0007669"/>
    <property type="project" value="InterPro"/>
</dbReference>
<accession>A0A3S3RG97</accession>
<evidence type="ECO:0000313" key="4">
    <source>
        <dbReference type="EMBL" id="RWR99406.1"/>
    </source>
</evidence>
<dbReference type="SUPFAM" id="SSF48264">
    <property type="entry name" value="Cytochrome P450"/>
    <property type="match status" value="1"/>
</dbReference>
<sequence length="120" mass="14357">MFDVNDREYIKLRRHAHNFFVANTHLNGILYGNLFRIFAKLKRKHYELMKRTRIGLNIFFLNIISERIRKSDNFEECCDLLDHYLKAIKAEEEYFDLENLIVNFTLMFTAGTDTSSLTLK</sequence>
<dbReference type="InterPro" id="IPR036396">
    <property type="entry name" value="Cyt_P450_sf"/>
</dbReference>
<reference evidence="3" key="2">
    <citation type="submission" date="2018-11" db="EMBL/GenBank/DDBJ databases">
        <title>Trombidioid mite genomics.</title>
        <authorList>
            <person name="Dong X."/>
        </authorList>
    </citation>
    <scope>NUCLEOTIDE SEQUENCE</scope>
    <source>
        <strain evidence="3">UoL-WK</strain>
    </source>
</reference>
<comment type="caution">
    <text evidence="3">The sequence shown here is derived from an EMBL/GenBank/DDBJ whole genome shotgun (WGS) entry which is preliminary data.</text>
</comment>
<evidence type="ECO:0000256" key="1">
    <source>
        <dbReference type="ARBA" id="ARBA00010617"/>
    </source>
</evidence>
<keyword evidence="2" id="KW-0503">Monooxygenase</keyword>
<name>A0A3S3RG97_9ACAR</name>
<keyword evidence="2" id="KW-0560">Oxidoreductase</keyword>
<dbReference type="GO" id="GO:0004497">
    <property type="term" value="F:monooxygenase activity"/>
    <property type="evidence" value="ECO:0007669"/>
    <property type="project" value="UniProtKB-KW"/>
</dbReference>
<organism evidence="3 6">
    <name type="scientific">Dinothrombium tinctorium</name>
    <dbReference type="NCBI Taxonomy" id="1965070"/>
    <lineage>
        <taxon>Eukaryota</taxon>
        <taxon>Metazoa</taxon>
        <taxon>Ecdysozoa</taxon>
        <taxon>Arthropoda</taxon>
        <taxon>Chelicerata</taxon>
        <taxon>Arachnida</taxon>
        <taxon>Acari</taxon>
        <taxon>Acariformes</taxon>
        <taxon>Trombidiformes</taxon>
        <taxon>Prostigmata</taxon>
        <taxon>Anystina</taxon>
        <taxon>Parasitengona</taxon>
        <taxon>Trombidioidea</taxon>
        <taxon>Trombidiidae</taxon>
        <taxon>Dinothrombium</taxon>
    </lineage>
</organism>
<dbReference type="EMBL" id="NCKU01014604">
    <property type="protein sequence ID" value="RWR99555.1"/>
    <property type="molecule type" value="Genomic_DNA"/>
</dbReference>
<dbReference type="EMBL" id="NCKU01015341">
    <property type="protein sequence ID" value="RWR99402.1"/>
    <property type="molecule type" value="Genomic_DNA"/>
</dbReference>
<dbReference type="Proteomes" id="UP000285301">
    <property type="component" value="Unassembled WGS sequence"/>
</dbReference>
<dbReference type="GO" id="GO:0005506">
    <property type="term" value="F:iron ion binding"/>
    <property type="evidence" value="ECO:0007669"/>
    <property type="project" value="InterPro"/>
</dbReference>
<evidence type="ECO:0000313" key="3">
    <source>
        <dbReference type="EMBL" id="RWR99402.1"/>
    </source>
</evidence>
<dbReference type="Gene3D" id="1.10.630.10">
    <property type="entry name" value="Cytochrome P450"/>
    <property type="match status" value="1"/>
</dbReference>
<reference evidence="3 6" key="1">
    <citation type="journal article" date="2018" name="Gigascience">
        <title>Genomes of trombidid mites reveal novel predicted allergens and laterally-transferred genes associated with secondary metabolism.</title>
        <authorList>
            <person name="Dong X."/>
            <person name="Chaisiri K."/>
            <person name="Xia D."/>
            <person name="Armstrong S.D."/>
            <person name="Fang Y."/>
            <person name="Donnelly M.J."/>
            <person name="Kadowaki T."/>
            <person name="McGarry J.W."/>
            <person name="Darby A.C."/>
            <person name="Makepeace B.L."/>
        </authorList>
    </citation>
    <scope>NUCLEOTIDE SEQUENCE [LARGE SCALE GENOMIC DNA]</scope>
    <source>
        <strain evidence="3">UoL-WK</strain>
    </source>
</reference>
<proteinExistence type="inferred from homology"/>
<dbReference type="GO" id="GO:0020037">
    <property type="term" value="F:heme binding"/>
    <property type="evidence" value="ECO:0007669"/>
    <property type="project" value="InterPro"/>
</dbReference>
<dbReference type="Pfam" id="PF00067">
    <property type="entry name" value="p450"/>
    <property type="match status" value="1"/>
</dbReference>
<protein>
    <submittedName>
        <fullName evidence="3">Uncharacterized protein</fullName>
    </submittedName>
</protein>
<dbReference type="EMBL" id="NCKU01015305">
    <property type="protein sequence ID" value="RWR99406.1"/>
    <property type="molecule type" value="Genomic_DNA"/>
</dbReference>
<evidence type="ECO:0000313" key="5">
    <source>
        <dbReference type="EMBL" id="RWR99555.1"/>
    </source>
</evidence>
<keyword evidence="6" id="KW-1185">Reference proteome</keyword>
<evidence type="ECO:0000313" key="6">
    <source>
        <dbReference type="Proteomes" id="UP000285301"/>
    </source>
</evidence>